<keyword evidence="8 15" id="KW-0106">Calcium</keyword>
<evidence type="ECO:0000256" key="8">
    <source>
        <dbReference type="ARBA" id="ARBA00022837"/>
    </source>
</evidence>
<evidence type="ECO:0000256" key="6">
    <source>
        <dbReference type="ARBA" id="ARBA00022692"/>
    </source>
</evidence>
<feature type="transmembrane region" description="Helical" evidence="15">
    <location>
        <begin position="169"/>
        <end position="189"/>
    </location>
</feature>
<dbReference type="GO" id="GO:1990246">
    <property type="term" value="C:uniplex complex"/>
    <property type="evidence" value="ECO:0007669"/>
    <property type="project" value="TreeGrafter"/>
</dbReference>
<evidence type="ECO:0000256" key="15">
    <source>
        <dbReference type="RuleBase" id="RU367035"/>
    </source>
</evidence>
<comment type="function">
    <text evidence="15">Mitochondrial inner membrane calcium uniporter that mediates calcium uptake into mitochondria. Mitochondrial calcium homeostasis plays key roles in cellular physiology and regulates cell bioenergetics, cytoplasmic calcium signals and activation of cell death pathways.</text>
</comment>
<dbReference type="PANTHER" id="PTHR13462:SF10">
    <property type="entry name" value="CALCIUM UNIPORTER PROTEIN, MITOCHONDRIAL"/>
    <property type="match status" value="1"/>
</dbReference>
<evidence type="ECO:0000256" key="11">
    <source>
        <dbReference type="ARBA" id="ARBA00023128"/>
    </source>
</evidence>
<dbReference type="GO" id="GO:0015292">
    <property type="term" value="F:uniporter activity"/>
    <property type="evidence" value="ECO:0007669"/>
    <property type="project" value="UniProtKB-UniRule"/>
</dbReference>
<evidence type="ECO:0000256" key="14">
    <source>
        <dbReference type="ARBA" id="ARBA00036634"/>
    </source>
</evidence>
<dbReference type="EMBL" id="OA882117">
    <property type="protein sequence ID" value="CAD7273003.1"/>
    <property type="molecule type" value="Genomic_DNA"/>
</dbReference>
<evidence type="ECO:0000256" key="2">
    <source>
        <dbReference type="ARBA" id="ARBA00005653"/>
    </source>
</evidence>
<dbReference type="GO" id="GO:0005262">
    <property type="term" value="F:calcium channel activity"/>
    <property type="evidence" value="ECO:0007669"/>
    <property type="project" value="UniProtKB-UniRule"/>
</dbReference>
<accession>A0A7R9BD43</accession>
<dbReference type="PANTHER" id="PTHR13462">
    <property type="entry name" value="CALCIUM UNIPORTER PROTEIN, MITOCHONDRIAL"/>
    <property type="match status" value="1"/>
</dbReference>
<evidence type="ECO:0000256" key="9">
    <source>
        <dbReference type="ARBA" id="ARBA00022989"/>
    </source>
</evidence>
<feature type="transmembrane region" description="Helical" evidence="15">
    <location>
        <begin position="201"/>
        <end position="219"/>
    </location>
</feature>
<keyword evidence="18" id="KW-1185">Reference proteome</keyword>
<dbReference type="Pfam" id="PF04678">
    <property type="entry name" value="MCU"/>
    <property type="match status" value="1"/>
</dbReference>
<dbReference type="Proteomes" id="UP000678499">
    <property type="component" value="Unassembled WGS sequence"/>
</dbReference>
<dbReference type="InterPro" id="IPR006769">
    <property type="entry name" value="MCU_C"/>
</dbReference>
<evidence type="ECO:0000256" key="12">
    <source>
        <dbReference type="ARBA" id="ARBA00023136"/>
    </source>
</evidence>
<evidence type="ECO:0000256" key="4">
    <source>
        <dbReference type="ARBA" id="ARBA00022568"/>
    </source>
</evidence>
<keyword evidence="13 15" id="KW-0407">Ion channel</keyword>
<keyword evidence="10 15" id="KW-0406">Ion transport</keyword>
<dbReference type="InterPro" id="IPR039055">
    <property type="entry name" value="MCU_fam"/>
</dbReference>
<evidence type="ECO:0000259" key="16">
    <source>
        <dbReference type="Pfam" id="PF04678"/>
    </source>
</evidence>
<evidence type="ECO:0000256" key="1">
    <source>
        <dbReference type="ARBA" id="ARBA00004448"/>
    </source>
</evidence>
<proteinExistence type="inferred from homology"/>
<keyword evidence="5 15" id="KW-0107">Calcium channel</keyword>
<keyword evidence="12 15" id="KW-0472">Membrane</keyword>
<keyword evidence="11 15" id="KW-0496">Mitochondrion</keyword>
<feature type="domain" description="Calcium uniporter protein C-terminal" evidence="16">
    <location>
        <begin position="53"/>
        <end position="255"/>
    </location>
</feature>
<evidence type="ECO:0000256" key="7">
    <source>
        <dbReference type="ARBA" id="ARBA00022792"/>
    </source>
</evidence>
<dbReference type="AlphaFoldDB" id="A0A7R9BD43"/>
<evidence type="ECO:0000256" key="3">
    <source>
        <dbReference type="ARBA" id="ARBA00022448"/>
    </source>
</evidence>
<comment type="domain">
    <text evidence="15">The selectivity filter, in which calcium ions are arranged in single file, is composed of two acidic rings separated by one helical turn along the central axis of the channel pore.</text>
</comment>
<keyword evidence="3 15" id="KW-0813">Transport</keyword>
<evidence type="ECO:0000256" key="13">
    <source>
        <dbReference type="ARBA" id="ARBA00023303"/>
    </source>
</evidence>
<keyword evidence="4 15" id="KW-0109">Calcium transport</keyword>
<dbReference type="EMBL" id="CAJPEX010000080">
    <property type="protein sequence ID" value="CAG0913155.1"/>
    <property type="molecule type" value="Genomic_DNA"/>
</dbReference>
<comment type="catalytic activity">
    <reaction evidence="14">
        <text>Ca(2+)(in) = Ca(2+)(out)</text>
        <dbReference type="Rhea" id="RHEA:29671"/>
        <dbReference type="ChEBI" id="CHEBI:29108"/>
    </reaction>
</comment>
<evidence type="ECO:0000313" key="17">
    <source>
        <dbReference type="EMBL" id="CAD7273003.1"/>
    </source>
</evidence>
<organism evidence="17">
    <name type="scientific">Notodromas monacha</name>
    <dbReference type="NCBI Taxonomy" id="399045"/>
    <lineage>
        <taxon>Eukaryota</taxon>
        <taxon>Metazoa</taxon>
        <taxon>Ecdysozoa</taxon>
        <taxon>Arthropoda</taxon>
        <taxon>Crustacea</taxon>
        <taxon>Oligostraca</taxon>
        <taxon>Ostracoda</taxon>
        <taxon>Podocopa</taxon>
        <taxon>Podocopida</taxon>
        <taxon>Cypridocopina</taxon>
        <taxon>Cypridoidea</taxon>
        <taxon>Cyprididae</taxon>
        <taxon>Notodromas</taxon>
    </lineage>
</organism>
<comment type="subcellular location">
    <subcellularLocation>
        <location evidence="1 15">Mitochondrion inner membrane</location>
        <topology evidence="1 15">Multi-pass membrane protein</topology>
    </subcellularLocation>
</comment>
<keyword evidence="9 15" id="KW-1133">Transmembrane helix</keyword>
<comment type="similarity">
    <text evidence="2 15">Belongs to the MCU (TC 1.A.77) family.</text>
</comment>
<evidence type="ECO:0000313" key="18">
    <source>
        <dbReference type="Proteomes" id="UP000678499"/>
    </source>
</evidence>
<dbReference type="OrthoDB" id="278338at2759"/>
<keyword evidence="6 15" id="KW-0812">Transmembrane</keyword>
<dbReference type="GO" id="GO:0051560">
    <property type="term" value="P:mitochondrial calcium ion homeostasis"/>
    <property type="evidence" value="ECO:0007669"/>
    <property type="project" value="UniProtKB-UniRule"/>
</dbReference>
<gene>
    <name evidence="17" type="ORF">NMOB1V02_LOCUS911</name>
</gene>
<name>A0A7R9BD43_9CRUS</name>
<keyword evidence="7 15" id="KW-0999">Mitochondrion inner membrane</keyword>
<protein>
    <recommendedName>
        <fullName evidence="15">Calcium uniporter protein</fullName>
    </recommendedName>
</protein>
<evidence type="ECO:0000256" key="5">
    <source>
        <dbReference type="ARBA" id="ARBA00022673"/>
    </source>
</evidence>
<reference evidence="17" key="1">
    <citation type="submission" date="2020-11" db="EMBL/GenBank/DDBJ databases">
        <authorList>
            <person name="Tran Van P."/>
        </authorList>
    </citation>
    <scope>NUCLEOTIDE SEQUENCE</scope>
</reference>
<evidence type="ECO:0000256" key="10">
    <source>
        <dbReference type="ARBA" id="ARBA00023065"/>
    </source>
</evidence>
<sequence>MGHDVYRCEVTVLYSRGLPVVTAPLPSRAEKCQFTLLPVSNTVGDFLHMLSVEDKGIDRAAIYSVDGIRISSQTTVEALMEHDFDLIINDVKYRVHTPEKERLSQEELTNLSQLRNLIASLYEGLQIDQHQLQKERQLLAKLETIQRDLAPLEKRNLDMARKSSGQTTVLTWLGLGFMAVQFGILARLTWWEYSWDIMEPVTYFVTYGTAMAAYAYFVLTRQEYLLPDARDRQFLNFFHKYAKRYGLDVEKYNTLQQERSAVEAELLRLRDPLQLKLAPKTLEAPLPADFPRDILSPVRRELLSPGKQADTGSG</sequence>
<dbReference type="GO" id="GO:0036444">
    <property type="term" value="P:calcium import into the mitochondrion"/>
    <property type="evidence" value="ECO:0007669"/>
    <property type="project" value="TreeGrafter"/>
</dbReference>